<dbReference type="Proteomes" id="UP000694853">
    <property type="component" value="Unplaced"/>
</dbReference>
<protein>
    <submittedName>
        <fullName evidence="4">Phenolic glucoside malonyltransferase 1-like</fullName>
    </submittedName>
</protein>
<dbReference type="PANTHER" id="PTHR31625">
    <property type="match status" value="1"/>
</dbReference>
<keyword evidence="3" id="KW-1185">Reference proteome</keyword>
<organism evidence="3 4">
    <name type="scientific">Abrus precatorius</name>
    <name type="common">Indian licorice</name>
    <name type="synonym">Glycine abrus</name>
    <dbReference type="NCBI Taxonomy" id="3816"/>
    <lineage>
        <taxon>Eukaryota</taxon>
        <taxon>Viridiplantae</taxon>
        <taxon>Streptophyta</taxon>
        <taxon>Embryophyta</taxon>
        <taxon>Tracheophyta</taxon>
        <taxon>Spermatophyta</taxon>
        <taxon>Magnoliopsida</taxon>
        <taxon>eudicotyledons</taxon>
        <taxon>Gunneridae</taxon>
        <taxon>Pentapetalae</taxon>
        <taxon>rosids</taxon>
        <taxon>fabids</taxon>
        <taxon>Fabales</taxon>
        <taxon>Fabaceae</taxon>
        <taxon>Papilionoideae</taxon>
        <taxon>50 kb inversion clade</taxon>
        <taxon>NPAAA clade</taxon>
        <taxon>indigoferoid/millettioid clade</taxon>
        <taxon>Abreae</taxon>
        <taxon>Abrus</taxon>
    </lineage>
</organism>
<evidence type="ECO:0000313" key="3">
    <source>
        <dbReference type="Proteomes" id="UP000694853"/>
    </source>
</evidence>
<proteinExistence type="predicted"/>
<sequence length="482" mass="53614">MASVENSVKTLEHCIVSPSSATHFTLPLTFFDLFWLRFHPVERIFFYSLHAPQSHPSFFFHNVVPKLKTSLSHTLQHFLPLAGNIVWPSDSPKPFIQFNPGDDGVSLVLAQCDDDECFNHALDYSPRDATESRALVPHLESSDSVASVISLQITLFPNKGFCIGISAHHAVLDGKSSTMFIKAWAYVCKSSKEESSSPTSLVPELEPFFERELIKDPIGSLEKVFIDNWLQIPSQLKDHFETSNGRSLKIMSTPIQNHSVRATFELTRGDLDKIKKRVLSKWESVAEEAKPIFTSSKPSTLSTFVISCAYVSVCIAKAFQEAEKVEKFVLGLNADCRARLEPPIPENYFGNCVVSHAADTQSKDFIKENGVVIVAKKIWNKVKMLDKGAFDGVDTYIPRLMSMLSEGVKVIGVAGSNRFGLYGTDFGWGRPAKVELTSVDRGLTIGLVDRKDGSSGVEVGLVLNEHVMDLFHEIFHSGLHYD</sequence>
<keyword evidence="2" id="KW-0012">Acyltransferase</keyword>
<evidence type="ECO:0000256" key="2">
    <source>
        <dbReference type="ARBA" id="ARBA00023315"/>
    </source>
</evidence>
<evidence type="ECO:0000256" key="1">
    <source>
        <dbReference type="ARBA" id="ARBA00022679"/>
    </source>
</evidence>
<dbReference type="GeneID" id="113861115"/>
<reference evidence="3" key="1">
    <citation type="journal article" date="2019" name="Toxins">
        <title>Detection of Abrin-Like and Prepropulchellin-Like Toxin Genes and Transcripts Using Whole Genome Sequencing and Full-Length Transcript Sequencing of Abrus precatorius.</title>
        <authorList>
            <person name="Hovde B.T."/>
            <person name="Daligault H.E."/>
            <person name="Hanschen E.R."/>
            <person name="Kunde Y.A."/>
            <person name="Johnson M.B."/>
            <person name="Starkenburg S.R."/>
            <person name="Johnson S.L."/>
        </authorList>
    </citation>
    <scope>NUCLEOTIDE SEQUENCE [LARGE SCALE GENOMIC DNA]</scope>
</reference>
<dbReference type="Pfam" id="PF02458">
    <property type="entry name" value="Transferase"/>
    <property type="match status" value="1"/>
</dbReference>
<dbReference type="KEGG" id="aprc:113861115"/>
<dbReference type="InterPro" id="IPR023213">
    <property type="entry name" value="CAT-like_dom_sf"/>
</dbReference>
<dbReference type="AlphaFoldDB" id="A0A8B8L4D3"/>
<name>A0A8B8L4D3_ABRPR</name>
<evidence type="ECO:0000313" key="4">
    <source>
        <dbReference type="RefSeq" id="XP_027349534.1"/>
    </source>
</evidence>
<keyword evidence="1" id="KW-0808">Transferase</keyword>
<dbReference type="RefSeq" id="XP_027349534.1">
    <property type="nucleotide sequence ID" value="XM_027493733.1"/>
</dbReference>
<reference evidence="4" key="2">
    <citation type="submission" date="2025-08" db="UniProtKB">
        <authorList>
            <consortium name="RefSeq"/>
        </authorList>
    </citation>
    <scope>IDENTIFICATION</scope>
    <source>
        <tissue evidence="4">Young leaves</tissue>
    </source>
</reference>
<dbReference type="OrthoDB" id="1862401at2759"/>
<gene>
    <name evidence="4" type="primary">LOC113861115</name>
</gene>
<accession>A0A8B8L4D3</accession>
<dbReference type="Gene3D" id="3.30.559.10">
    <property type="entry name" value="Chloramphenicol acetyltransferase-like domain"/>
    <property type="match status" value="2"/>
</dbReference>
<dbReference type="GO" id="GO:0016747">
    <property type="term" value="F:acyltransferase activity, transferring groups other than amino-acyl groups"/>
    <property type="evidence" value="ECO:0007669"/>
    <property type="project" value="UniProtKB-ARBA"/>
</dbReference>
<dbReference type="InterPro" id="IPR051504">
    <property type="entry name" value="Plant_metabolite_acyltrans"/>
</dbReference>